<dbReference type="InterPro" id="IPR057499">
    <property type="entry name" value="Kelch_FKB95"/>
</dbReference>
<evidence type="ECO:0000313" key="3">
    <source>
        <dbReference type="Proteomes" id="UP001558713"/>
    </source>
</evidence>
<evidence type="ECO:0000259" key="1">
    <source>
        <dbReference type="PROSITE" id="PS50181"/>
    </source>
</evidence>
<sequence>MSLPEEVIMDIIARVPRSYYPTISLVSRRFRSIIASPELYRRRSLLRCTEYCLYALLFNPQTRDYHWYVVHHNRFVLIPSLPPMPVHGSYVAVGSKMYVVGGVYNSGVNSNVLAIDGTSHRMQPISAIPKPMGDIVTGIIDEKIYVIGMGELSNGEWSKGLRVFDTKTQVWEPQMTKLGLDIGQLWSGCVVMEGKIYMRDNEKSFVYDPMDDKWEIDEMLNSRKWECACVVDDILYYFDFLKKRLRAYDTKLKCWGVVKGLEMLLPETSQPTSSWWSYTVSRGEKLAVFFPKQNDETNTKEIWCAEIALERREGREIWGKIEWCDVVIDGNFYFIKCLAVMV</sequence>
<dbReference type="Gene3D" id="2.120.10.80">
    <property type="entry name" value="Kelch-type beta propeller"/>
    <property type="match status" value="1"/>
</dbReference>
<dbReference type="EMBL" id="JBANAX010000015">
    <property type="protein sequence ID" value="KAL1225957.1"/>
    <property type="molecule type" value="Genomic_DNA"/>
</dbReference>
<reference evidence="2 3" key="1">
    <citation type="submission" date="2024-04" db="EMBL/GenBank/DDBJ databases">
        <title>Genome assembly C_amara_ONT_v2.</title>
        <authorList>
            <person name="Yant L."/>
            <person name="Moore C."/>
            <person name="Slenker M."/>
        </authorList>
    </citation>
    <scope>NUCLEOTIDE SEQUENCE [LARGE SCALE GENOMIC DNA]</scope>
    <source>
        <tissue evidence="2">Leaf</tissue>
    </source>
</reference>
<dbReference type="InterPro" id="IPR036047">
    <property type="entry name" value="F-box-like_dom_sf"/>
</dbReference>
<dbReference type="Proteomes" id="UP001558713">
    <property type="component" value="Unassembled WGS sequence"/>
</dbReference>
<protein>
    <submittedName>
        <fullName evidence="2">F-box/kelch-repeat protein</fullName>
    </submittedName>
</protein>
<dbReference type="AlphaFoldDB" id="A0ABD1C936"/>
<organism evidence="2 3">
    <name type="scientific">Cardamine amara subsp. amara</name>
    <dbReference type="NCBI Taxonomy" id="228776"/>
    <lineage>
        <taxon>Eukaryota</taxon>
        <taxon>Viridiplantae</taxon>
        <taxon>Streptophyta</taxon>
        <taxon>Embryophyta</taxon>
        <taxon>Tracheophyta</taxon>
        <taxon>Spermatophyta</taxon>
        <taxon>Magnoliopsida</taxon>
        <taxon>eudicotyledons</taxon>
        <taxon>Gunneridae</taxon>
        <taxon>Pentapetalae</taxon>
        <taxon>rosids</taxon>
        <taxon>malvids</taxon>
        <taxon>Brassicales</taxon>
        <taxon>Brassicaceae</taxon>
        <taxon>Cardamineae</taxon>
        <taxon>Cardamine</taxon>
    </lineage>
</organism>
<dbReference type="CDD" id="cd22152">
    <property type="entry name" value="F-box_AtAFR-like"/>
    <property type="match status" value="1"/>
</dbReference>
<dbReference type="SMART" id="SM00256">
    <property type="entry name" value="FBOX"/>
    <property type="match status" value="1"/>
</dbReference>
<proteinExistence type="predicted"/>
<feature type="domain" description="F-box" evidence="1">
    <location>
        <begin position="1"/>
        <end position="43"/>
    </location>
</feature>
<dbReference type="PROSITE" id="PS50181">
    <property type="entry name" value="FBOX"/>
    <property type="match status" value="1"/>
</dbReference>
<evidence type="ECO:0000313" key="2">
    <source>
        <dbReference type="EMBL" id="KAL1225957.1"/>
    </source>
</evidence>
<name>A0ABD1C936_CARAN</name>
<dbReference type="SUPFAM" id="SSF117281">
    <property type="entry name" value="Kelch motif"/>
    <property type="match status" value="1"/>
</dbReference>
<dbReference type="Pfam" id="PF25210">
    <property type="entry name" value="Kelch_FKB95"/>
    <property type="match status" value="1"/>
</dbReference>
<dbReference type="InterPro" id="IPR001810">
    <property type="entry name" value="F-box_dom"/>
</dbReference>
<dbReference type="PANTHER" id="PTHR24414:SF184">
    <property type="entry name" value="GALACTOSE OXIDASE_KELCH REPEAT SUPERFAMILY PROTEIN"/>
    <property type="match status" value="1"/>
</dbReference>
<accession>A0ABD1C936</accession>
<dbReference type="InterPro" id="IPR015915">
    <property type="entry name" value="Kelch-typ_b-propeller"/>
</dbReference>
<gene>
    <name evidence="2" type="ORF">V5N11_025587</name>
</gene>
<keyword evidence="3" id="KW-1185">Reference proteome</keyword>
<dbReference type="PANTHER" id="PTHR24414">
    <property type="entry name" value="F-BOX/KELCH-REPEAT PROTEIN SKIP4"/>
    <property type="match status" value="1"/>
</dbReference>
<dbReference type="SUPFAM" id="SSF81383">
    <property type="entry name" value="F-box domain"/>
    <property type="match status" value="1"/>
</dbReference>
<dbReference type="Pfam" id="PF00646">
    <property type="entry name" value="F-box"/>
    <property type="match status" value="1"/>
</dbReference>
<dbReference type="InterPro" id="IPR050354">
    <property type="entry name" value="F-box/kelch-repeat_ARATH"/>
</dbReference>
<comment type="caution">
    <text evidence="2">The sequence shown here is derived from an EMBL/GenBank/DDBJ whole genome shotgun (WGS) entry which is preliminary data.</text>
</comment>